<sequence length="109" mass="12262">MFHASGGSTFVIMPAPAEDGILRVLQGKGAILVLHLLAEEPEVGFNQLEESCRSEISHSTLSNRLNELEELNLIERRSSDERPPRTYYTLTEKGERAVELLNQIQNLDQ</sequence>
<dbReference type="InterPro" id="IPR036388">
    <property type="entry name" value="WH-like_DNA-bd_sf"/>
</dbReference>
<dbReference type="GO" id="GO:0003677">
    <property type="term" value="F:DNA binding"/>
    <property type="evidence" value="ECO:0007669"/>
    <property type="project" value="UniProtKB-KW"/>
</dbReference>
<evidence type="ECO:0000313" key="6">
    <source>
        <dbReference type="Proteomes" id="UP000766550"/>
    </source>
</evidence>
<protein>
    <submittedName>
        <fullName evidence="5">Helix-turn-helix transcriptional regulator</fullName>
    </submittedName>
</protein>
<dbReference type="GO" id="GO:0003700">
    <property type="term" value="F:DNA-binding transcription factor activity"/>
    <property type="evidence" value="ECO:0007669"/>
    <property type="project" value="InterPro"/>
</dbReference>
<dbReference type="SMART" id="SM00418">
    <property type="entry name" value="HTH_ARSR"/>
    <property type="match status" value="1"/>
</dbReference>
<proteinExistence type="predicted"/>
<keyword evidence="6" id="KW-1185">Reference proteome</keyword>
<dbReference type="Pfam" id="PF01638">
    <property type="entry name" value="HxlR"/>
    <property type="match status" value="1"/>
</dbReference>
<evidence type="ECO:0000256" key="2">
    <source>
        <dbReference type="ARBA" id="ARBA00023125"/>
    </source>
</evidence>
<dbReference type="PANTHER" id="PTHR33204">
    <property type="entry name" value="TRANSCRIPTIONAL REGULATOR, MARR FAMILY"/>
    <property type="match status" value="1"/>
</dbReference>
<accession>A0A8J7Y5P0</accession>
<dbReference type="InterPro" id="IPR011991">
    <property type="entry name" value="ArsR-like_HTH"/>
</dbReference>
<name>A0A8J7Y5P0_9EURY</name>
<dbReference type="Gene3D" id="1.10.10.10">
    <property type="entry name" value="Winged helix-like DNA-binding domain superfamily/Winged helix DNA-binding domain"/>
    <property type="match status" value="1"/>
</dbReference>
<organism evidence="5 6">
    <name type="scientific">Haloarcula limicola</name>
    <dbReference type="NCBI Taxonomy" id="1429915"/>
    <lineage>
        <taxon>Archaea</taxon>
        <taxon>Methanobacteriati</taxon>
        <taxon>Methanobacteriota</taxon>
        <taxon>Stenosarchaea group</taxon>
        <taxon>Halobacteria</taxon>
        <taxon>Halobacteriales</taxon>
        <taxon>Haloarculaceae</taxon>
        <taxon>Haloarcula</taxon>
    </lineage>
</organism>
<dbReference type="InterPro" id="IPR036390">
    <property type="entry name" value="WH_DNA-bd_sf"/>
</dbReference>
<keyword evidence="2" id="KW-0238">DNA-binding</keyword>
<keyword evidence="1" id="KW-0805">Transcription regulation</keyword>
<dbReference type="Proteomes" id="UP000766550">
    <property type="component" value="Unassembled WGS sequence"/>
</dbReference>
<dbReference type="AlphaFoldDB" id="A0A8J7Y5P0"/>
<dbReference type="PROSITE" id="PS51118">
    <property type="entry name" value="HTH_HXLR"/>
    <property type="match status" value="1"/>
</dbReference>
<evidence type="ECO:0000256" key="3">
    <source>
        <dbReference type="ARBA" id="ARBA00023163"/>
    </source>
</evidence>
<dbReference type="EMBL" id="JAHQXF010000002">
    <property type="protein sequence ID" value="MBV0924532.1"/>
    <property type="molecule type" value="Genomic_DNA"/>
</dbReference>
<evidence type="ECO:0000259" key="4">
    <source>
        <dbReference type="PROSITE" id="PS51118"/>
    </source>
</evidence>
<dbReference type="CDD" id="cd00090">
    <property type="entry name" value="HTH_ARSR"/>
    <property type="match status" value="1"/>
</dbReference>
<dbReference type="InterPro" id="IPR001845">
    <property type="entry name" value="HTH_ArsR_DNA-bd_dom"/>
</dbReference>
<evidence type="ECO:0000313" key="5">
    <source>
        <dbReference type="EMBL" id="MBV0924532.1"/>
    </source>
</evidence>
<feature type="domain" description="HTH hxlR-type" evidence="4">
    <location>
        <begin position="15"/>
        <end position="109"/>
    </location>
</feature>
<dbReference type="InterPro" id="IPR002577">
    <property type="entry name" value="HTH_HxlR"/>
</dbReference>
<dbReference type="PANTHER" id="PTHR33204:SF18">
    <property type="entry name" value="TRANSCRIPTIONAL REGULATORY PROTEIN"/>
    <property type="match status" value="1"/>
</dbReference>
<gene>
    <name evidence="5" type="ORF">KTS45_10010</name>
</gene>
<evidence type="ECO:0000256" key="1">
    <source>
        <dbReference type="ARBA" id="ARBA00023015"/>
    </source>
</evidence>
<reference evidence="5 6" key="1">
    <citation type="submission" date="2021-06" db="EMBL/GenBank/DDBJ databases">
        <title>New haloarchaea isolates fom saline soil.</title>
        <authorList>
            <person name="Duran-Viseras A."/>
            <person name="Sanchez-Porro C.S."/>
            <person name="Ventosa A."/>
        </authorList>
    </citation>
    <scope>NUCLEOTIDE SEQUENCE [LARGE SCALE GENOMIC DNA]</scope>
    <source>
        <strain evidence="5 6">JCM 183640</strain>
    </source>
</reference>
<comment type="caution">
    <text evidence="5">The sequence shown here is derived from an EMBL/GenBank/DDBJ whole genome shotgun (WGS) entry which is preliminary data.</text>
</comment>
<dbReference type="SUPFAM" id="SSF46785">
    <property type="entry name" value="Winged helix' DNA-binding domain"/>
    <property type="match status" value="1"/>
</dbReference>
<keyword evidence="3" id="KW-0804">Transcription</keyword>